<dbReference type="Proteomes" id="UP000092574">
    <property type="component" value="Chromosome"/>
</dbReference>
<dbReference type="PANTHER" id="PTHR43280">
    <property type="entry name" value="ARAC-FAMILY TRANSCRIPTIONAL REGULATOR"/>
    <property type="match status" value="1"/>
</dbReference>
<organism evidence="5 6">
    <name type="scientific">Blautia pseudococcoides</name>
    <dbReference type="NCBI Taxonomy" id="1796616"/>
    <lineage>
        <taxon>Bacteria</taxon>
        <taxon>Bacillati</taxon>
        <taxon>Bacillota</taxon>
        <taxon>Clostridia</taxon>
        <taxon>Lachnospirales</taxon>
        <taxon>Lachnospiraceae</taxon>
        <taxon>Blautia</taxon>
    </lineage>
</organism>
<keyword evidence="6" id="KW-1185">Reference proteome</keyword>
<dbReference type="SUPFAM" id="SSF51215">
    <property type="entry name" value="Regulatory protein AraC"/>
    <property type="match status" value="1"/>
</dbReference>
<evidence type="ECO:0000313" key="5">
    <source>
        <dbReference type="EMBL" id="ANU74992.1"/>
    </source>
</evidence>
<dbReference type="OrthoDB" id="1410840at2"/>
<dbReference type="Gene3D" id="2.60.120.280">
    <property type="entry name" value="Regulatory protein AraC"/>
    <property type="match status" value="1"/>
</dbReference>
<feature type="domain" description="HTH araC/xylS-type" evidence="4">
    <location>
        <begin position="183"/>
        <end position="281"/>
    </location>
</feature>
<dbReference type="InterPro" id="IPR020449">
    <property type="entry name" value="Tscrpt_reg_AraC-type_HTH"/>
</dbReference>
<dbReference type="SUPFAM" id="SSF46689">
    <property type="entry name" value="Homeodomain-like"/>
    <property type="match status" value="2"/>
</dbReference>
<dbReference type="InterPro" id="IPR018062">
    <property type="entry name" value="HTH_AraC-typ_CS"/>
</dbReference>
<evidence type="ECO:0000256" key="2">
    <source>
        <dbReference type="ARBA" id="ARBA00023125"/>
    </source>
</evidence>
<dbReference type="InterPro" id="IPR037923">
    <property type="entry name" value="HTH-like"/>
</dbReference>
<dbReference type="InterPro" id="IPR003313">
    <property type="entry name" value="AraC-bd"/>
</dbReference>
<gene>
    <name evidence="5" type="ORF">A4V09_03975</name>
</gene>
<dbReference type="EMBL" id="CP015405">
    <property type="protein sequence ID" value="ANU74992.1"/>
    <property type="molecule type" value="Genomic_DNA"/>
</dbReference>
<accession>A0A1C7I9T1</accession>
<dbReference type="STRING" id="1796616.A4V09_03975"/>
<evidence type="ECO:0000256" key="3">
    <source>
        <dbReference type="ARBA" id="ARBA00023163"/>
    </source>
</evidence>
<dbReference type="KEGG" id="byl:A4V09_03975"/>
<evidence type="ECO:0000313" key="6">
    <source>
        <dbReference type="Proteomes" id="UP000092574"/>
    </source>
</evidence>
<dbReference type="PROSITE" id="PS01124">
    <property type="entry name" value="HTH_ARAC_FAMILY_2"/>
    <property type="match status" value="1"/>
</dbReference>
<dbReference type="PROSITE" id="PS00041">
    <property type="entry name" value="HTH_ARAC_FAMILY_1"/>
    <property type="match status" value="1"/>
</dbReference>
<dbReference type="Pfam" id="PF12833">
    <property type="entry name" value="HTH_18"/>
    <property type="match status" value="1"/>
</dbReference>
<dbReference type="Gene3D" id="1.10.10.60">
    <property type="entry name" value="Homeodomain-like"/>
    <property type="match status" value="2"/>
</dbReference>
<dbReference type="InterPro" id="IPR018060">
    <property type="entry name" value="HTH_AraC"/>
</dbReference>
<dbReference type="PANTHER" id="PTHR43280:SF2">
    <property type="entry name" value="HTH-TYPE TRANSCRIPTIONAL REGULATOR EXSA"/>
    <property type="match status" value="1"/>
</dbReference>
<evidence type="ECO:0000259" key="4">
    <source>
        <dbReference type="PROSITE" id="PS01124"/>
    </source>
</evidence>
<sequence length="291" mass="33647">MILEKIHEEGMIPGERGIMRKKGIYFHSPSPFAKEHLFCVYWGAEYLCAPPYQVRRSGLHSYLFFCILSGELHFTYRDHSFTAATGDIVLLDCMHPHHYYTSRQVRFQFFHFDGNITPDYCEHLYQKNGALFRNKSEAALTFQQILDQLRLSQPDDHRLSSMVHTLFGFLAAKIRKPPSPSIQKACRYLETHFQEPVTVEDAARQTALSKYHFSRVFKAETGASPHEYLSTLRLRHARELVMETTLSIDSIAAECGFSGTSHFIRAFKKDLDFTPAVYRKFFDPSGFKKSP</sequence>
<dbReference type="GO" id="GO:0043565">
    <property type="term" value="F:sequence-specific DNA binding"/>
    <property type="evidence" value="ECO:0007669"/>
    <property type="project" value="InterPro"/>
</dbReference>
<dbReference type="InterPro" id="IPR009057">
    <property type="entry name" value="Homeodomain-like_sf"/>
</dbReference>
<keyword evidence="1" id="KW-0805">Transcription regulation</keyword>
<dbReference type="Pfam" id="PF02311">
    <property type="entry name" value="AraC_binding"/>
    <property type="match status" value="1"/>
</dbReference>
<keyword evidence="2" id="KW-0238">DNA-binding</keyword>
<reference evidence="5" key="1">
    <citation type="submission" date="2017-04" db="EMBL/GenBank/DDBJ databases">
        <title>Complete Genome Sequences of Twelve Strains of a Stable Defined Moderately Diverse Mouse Microbiota 2 (sDMDMm2).</title>
        <authorList>
            <person name="Uchimura Y."/>
            <person name="Wyss M."/>
            <person name="Brugiroux S."/>
            <person name="Limenitakis J.P."/>
            <person name="Stecher B."/>
            <person name="McCoy K.D."/>
            <person name="Macpherson A.J."/>
        </authorList>
    </citation>
    <scope>NUCLEOTIDE SEQUENCE</scope>
    <source>
        <strain evidence="5">YL58</strain>
    </source>
</reference>
<dbReference type="GO" id="GO:0003700">
    <property type="term" value="F:DNA-binding transcription factor activity"/>
    <property type="evidence" value="ECO:0007669"/>
    <property type="project" value="InterPro"/>
</dbReference>
<name>A0A1C7I9T1_9FIRM</name>
<proteinExistence type="predicted"/>
<dbReference type="RefSeq" id="WP_065541212.1">
    <property type="nucleotide sequence ID" value="NZ_CP015405.2"/>
</dbReference>
<protein>
    <submittedName>
        <fullName evidence="5">AraC family transcriptional regulator</fullName>
    </submittedName>
</protein>
<evidence type="ECO:0000256" key="1">
    <source>
        <dbReference type="ARBA" id="ARBA00023015"/>
    </source>
</evidence>
<dbReference type="AlphaFoldDB" id="A0A1C7I9T1"/>
<dbReference type="SMART" id="SM00342">
    <property type="entry name" value="HTH_ARAC"/>
    <property type="match status" value="1"/>
</dbReference>
<keyword evidence="3" id="KW-0804">Transcription</keyword>
<dbReference type="PRINTS" id="PR00032">
    <property type="entry name" value="HTHARAC"/>
</dbReference>